<accession>A0A0F5YNY1</accession>
<proteinExistence type="predicted"/>
<feature type="chain" id="PRO_5002498170" description="SH3b domain-containing protein" evidence="1">
    <location>
        <begin position="23"/>
        <end position="193"/>
    </location>
</feature>
<dbReference type="RefSeq" id="WP_046276568.1">
    <property type="nucleotide sequence ID" value="NZ_LATL02000332.1"/>
</dbReference>
<dbReference type="PROSITE" id="PS51781">
    <property type="entry name" value="SH3B"/>
    <property type="match status" value="1"/>
</dbReference>
<dbReference type="SUPFAM" id="SSF50044">
    <property type="entry name" value="SH3-domain"/>
    <property type="match status" value="1"/>
</dbReference>
<feature type="signal peptide" evidence="1">
    <location>
        <begin position="1"/>
        <end position="22"/>
    </location>
</feature>
<comment type="caution">
    <text evidence="3">The sequence shown here is derived from an EMBL/GenBank/DDBJ whole genome shotgun (WGS) entry which is preliminary data.</text>
</comment>
<evidence type="ECO:0000256" key="1">
    <source>
        <dbReference type="SAM" id="SignalP"/>
    </source>
</evidence>
<dbReference type="Gene3D" id="2.30.30.40">
    <property type="entry name" value="SH3 Domains"/>
    <property type="match status" value="1"/>
</dbReference>
<reference evidence="3 4" key="1">
    <citation type="submission" date="2015-06" db="EMBL/GenBank/DDBJ databases">
        <title>Draft genome assembly of filamentous brackish cyanobacterium Limnoraphis robusta strain CS-951.</title>
        <authorList>
            <person name="Willis A."/>
            <person name="Parks M."/>
            <person name="Burford M.A."/>
        </authorList>
    </citation>
    <scope>NUCLEOTIDE SEQUENCE [LARGE SCALE GENOMIC DNA]</scope>
    <source>
        <strain evidence="3 4">CS-951</strain>
    </source>
</reference>
<dbReference type="EMBL" id="LATL02000332">
    <property type="protein sequence ID" value="KKD39905.1"/>
    <property type="molecule type" value="Genomic_DNA"/>
</dbReference>
<evidence type="ECO:0000313" key="3">
    <source>
        <dbReference type="EMBL" id="KKD39905.1"/>
    </source>
</evidence>
<evidence type="ECO:0000259" key="2">
    <source>
        <dbReference type="PROSITE" id="PS51781"/>
    </source>
</evidence>
<keyword evidence="1" id="KW-0732">Signal</keyword>
<dbReference type="OrthoDB" id="9806267at2"/>
<sequence>MRQLLGKVATVFASTAITGLSAFSTLTPSAVGATRVFYSNPDYIYLKNAQCLTYNNSGEGVGTLEQGYYKVRRYGNFTDGQPYAEVFADFSASGQGWGTVNLPFSCLEVNSNRQYNTMVVAGNPSVGARISTGGRPVGLRTTPSLASYLGSLQDGEPVEVIEKGESNDGKNWYYVSSVDGLTGWVRSEYISFD</sequence>
<feature type="domain" description="SH3b" evidence="2">
    <location>
        <begin position="125"/>
        <end position="193"/>
    </location>
</feature>
<dbReference type="AlphaFoldDB" id="A0A0F5YNY1"/>
<evidence type="ECO:0000313" key="4">
    <source>
        <dbReference type="Proteomes" id="UP000033607"/>
    </source>
</evidence>
<dbReference type="InterPro" id="IPR036028">
    <property type="entry name" value="SH3-like_dom_sf"/>
</dbReference>
<gene>
    <name evidence="3" type="ORF">WN50_00695</name>
</gene>
<dbReference type="InterPro" id="IPR003646">
    <property type="entry name" value="SH3-like_bac-type"/>
</dbReference>
<name>A0A0F5YNY1_9CYAN</name>
<organism evidence="3 4">
    <name type="scientific">Limnoraphis robusta CS-951</name>
    <dbReference type="NCBI Taxonomy" id="1637645"/>
    <lineage>
        <taxon>Bacteria</taxon>
        <taxon>Bacillati</taxon>
        <taxon>Cyanobacteriota</taxon>
        <taxon>Cyanophyceae</taxon>
        <taxon>Oscillatoriophycideae</taxon>
        <taxon>Oscillatoriales</taxon>
        <taxon>Sirenicapillariaceae</taxon>
        <taxon>Limnoraphis</taxon>
    </lineage>
</organism>
<protein>
    <recommendedName>
        <fullName evidence="2">SH3b domain-containing protein</fullName>
    </recommendedName>
</protein>
<dbReference type="Proteomes" id="UP000033607">
    <property type="component" value="Unassembled WGS sequence"/>
</dbReference>
<dbReference type="Pfam" id="PF08239">
    <property type="entry name" value="SH3_3"/>
    <property type="match status" value="1"/>
</dbReference>